<organism evidence="2 3">
    <name type="scientific">Anabarilius grahami</name>
    <name type="common">Kanglang fish</name>
    <name type="synonym">Barilius grahami</name>
    <dbReference type="NCBI Taxonomy" id="495550"/>
    <lineage>
        <taxon>Eukaryota</taxon>
        <taxon>Metazoa</taxon>
        <taxon>Chordata</taxon>
        <taxon>Craniata</taxon>
        <taxon>Vertebrata</taxon>
        <taxon>Euteleostomi</taxon>
        <taxon>Actinopterygii</taxon>
        <taxon>Neopterygii</taxon>
        <taxon>Teleostei</taxon>
        <taxon>Ostariophysi</taxon>
        <taxon>Cypriniformes</taxon>
        <taxon>Xenocyprididae</taxon>
        <taxon>Xenocypridinae</taxon>
        <taxon>Xenocypridinae incertae sedis</taxon>
        <taxon>Anabarilius</taxon>
    </lineage>
</organism>
<proteinExistence type="predicted"/>
<feature type="region of interest" description="Disordered" evidence="1">
    <location>
        <begin position="21"/>
        <end position="74"/>
    </location>
</feature>
<feature type="compositionally biased region" description="Low complexity" evidence="1">
    <location>
        <begin position="177"/>
        <end position="197"/>
    </location>
</feature>
<dbReference type="AlphaFoldDB" id="A0A3N0YXQ8"/>
<feature type="region of interest" description="Disordered" evidence="1">
    <location>
        <begin position="177"/>
        <end position="222"/>
    </location>
</feature>
<keyword evidence="3" id="KW-1185">Reference proteome</keyword>
<feature type="compositionally biased region" description="Polar residues" evidence="1">
    <location>
        <begin position="30"/>
        <end position="64"/>
    </location>
</feature>
<evidence type="ECO:0000313" key="3">
    <source>
        <dbReference type="Proteomes" id="UP000281406"/>
    </source>
</evidence>
<dbReference type="EMBL" id="RJVU01019434">
    <property type="protein sequence ID" value="ROL50723.1"/>
    <property type="molecule type" value="Genomic_DNA"/>
</dbReference>
<evidence type="ECO:0000313" key="2">
    <source>
        <dbReference type="EMBL" id="ROL50723.1"/>
    </source>
</evidence>
<protein>
    <submittedName>
        <fullName evidence="2">Uncharacterized protein</fullName>
    </submittedName>
</protein>
<accession>A0A3N0YXQ8</accession>
<comment type="caution">
    <text evidence="2">The sequence shown here is derived from an EMBL/GenBank/DDBJ whole genome shotgun (WGS) entry which is preliminary data.</text>
</comment>
<reference evidence="2 3" key="1">
    <citation type="submission" date="2018-10" db="EMBL/GenBank/DDBJ databases">
        <title>Genome assembly for a Yunnan-Guizhou Plateau 3E fish, Anabarilius grahami (Regan), and its evolutionary and genetic applications.</title>
        <authorList>
            <person name="Jiang W."/>
        </authorList>
    </citation>
    <scope>NUCLEOTIDE SEQUENCE [LARGE SCALE GENOMIC DNA]</scope>
    <source>
        <strain evidence="2">AG-KIZ</strain>
        <tissue evidence="2">Muscle</tissue>
    </source>
</reference>
<evidence type="ECO:0000256" key="1">
    <source>
        <dbReference type="SAM" id="MobiDB-lite"/>
    </source>
</evidence>
<sequence length="243" mass="26519">MSLASLRSRIAFFSESDFTPRALPFVPSQEPVTKKQQGRGSQPSDESELTTAQVPCASLSTQREVSPVCFSRPDQRPSAIASDLVSFRGSDDELLDDSMSLAASDAKDWMGSAHDHAPLPSLEPIDTRASIDTELIRVLSKAVEELGLEWSALEEPTRSCLDEWFLLGRRQAPPQRAAPFFPKCSSSSASSRPKPASTQQPTTPRPEPMCTTVPYSDSVPEPIQPLATRTEAWQAIPECQNGC</sequence>
<dbReference type="Proteomes" id="UP000281406">
    <property type="component" value="Unassembled WGS sequence"/>
</dbReference>
<name>A0A3N0YXQ8_ANAGA</name>
<gene>
    <name evidence="2" type="ORF">DPX16_14967</name>
</gene>